<evidence type="ECO:0000313" key="2">
    <source>
        <dbReference type="EMBL" id="ASC72794.1"/>
    </source>
</evidence>
<keyword evidence="3" id="KW-1185">Reference proteome</keyword>
<dbReference type="OrthoDB" id="529943at2"/>
<proteinExistence type="predicted"/>
<evidence type="ECO:0000313" key="3">
    <source>
        <dbReference type="Proteomes" id="UP000191901"/>
    </source>
</evidence>
<dbReference type="KEGG" id="hhg:XM38_037530"/>
<keyword evidence="1" id="KW-0732">Signal</keyword>
<feature type="signal peptide" evidence="1">
    <location>
        <begin position="1"/>
        <end position="24"/>
    </location>
</feature>
<feature type="chain" id="PRO_5012803083" description="PsbP C-terminal domain-containing protein" evidence="1">
    <location>
        <begin position="25"/>
        <end position="203"/>
    </location>
</feature>
<dbReference type="AlphaFoldDB" id="A0A1Z3HR49"/>
<sequence length="203" mass="22337">MGVLAAARRWLIVALLSPVVVGCASDWNIAWPGSGGDNEVPPATGTQTLTTLSEDWQQLRDGQGRLQIKVPTGWQPDARLHDSAELEAGNPEQEAYVIVLSEAISAVSYSGLEDNALTYKRAIVNGLDSQPEREVKTSVSLESGLSGVQYEIHGEYRDQSLVYLHTTVVSDTHYYQIVAWSAADRFEENQETLQDIIQSFQES</sequence>
<dbReference type="Proteomes" id="UP000191901">
    <property type="component" value="Chromosome"/>
</dbReference>
<reference evidence="2 3" key="1">
    <citation type="journal article" date="2016" name="Biochim. Biophys. Acta">
        <title>Characterization of red-shifted phycobilisomes isolated from the chlorophyll f-containing cyanobacterium Halomicronema hongdechloris.</title>
        <authorList>
            <person name="Li Y."/>
            <person name="Lin Y."/>
            <person name="Garvey C.J."/>
            <person name="Birch D."/>
            <person name="Corkery R.W."/>
            <person name="Loughlin P.C."/>
            <person name="Scheer H."/>
            <person name="Willows R.D."/>
            <person name="Chen M."/>
        </authorList>
    </citation>
    <scope>NUCLEOTIDE SEQUENCE [LARGE SCALE GENOMIC DNA]</scope>
    <source>
        <strain evidence="2 3">C2206</strain>
    </source>
</reference>
<protein>
    <recommendedName>
        <fullName evidence="4">PsbP C-terminal domain-containing protein</fullName>
    </recommendedName>
</protein>
<dbReference type="Gene3D" id="3.40.1000.10">
    <property type="entry name" value="Mog1/PsbP, alpha/beta/alpha sandwich"/>
    <property type="match status" value="1"/>
</dbReference>
<evidence type="ECO:0008006" key="4">
    <source>
        <dbReference type="Google" id="ProtNLM"/>
    </source>
</evidence>
<gene>
    <name evidence="2" type="ORF">XM38_037530</name>
</gene>
<evidence type="ECO:0000256" key="1">
    <source>
        <dbReference type="SAM" id="SignalP"/>
    </source>
</evidence>
<organism evidence="2 3">
    <name type="scientific">Halomicronema hongdechloris C2206</name>
    <dbReference type="NCBI Taxonomy" id="1641165"/>
    <lineage>
        <taxon>Bacteria</taxon>
        <taxon>Bacillati</taxon>
        <taxon>Cyanobacteriota</taxon>
        <taxon>Cyanophyceae</taxon>
        <taxon>Nodosilineales</taxon>
        <taxon>Nodosilineaceae</taxon>
        <taxon>Halomicronema</taxon>
    </lineage>
</organism>
<dbReference type="EMBL" id="CP021983">
    <property type="protein sequence ID" value="ASC72794.1"/>
    <property type="molecule type" value="Genomic_DNA"/>
</dbReference>
<name>A0A1Z3HR49_9CYAN</name>
<accession>A0A1Z3HR49</accession>
<dbReference type="RefSeq" id="WP_080806867.1">
    <property type="nucleotide sequence ID" value="NZ_CP021983.2"/>
</dbReference>